<sequence length="76" mass="9055">MFCTPRIHFYKTLHHRELFNRHRNSSSSSSTLNLVFLHLPIWLWANETKCNHLHSIHNLVHTSFGQDNRNSKLFSV</sequence>
<dbReference type="Proteomes" id="UP001331761">
    <property type="component" value="Unassembled WGS sequence"/>
</dbReference>
<keyword evidence="2" id="KW-1185">Reference proteome</keyword>
<evidence type="ECO:0000313" key="1">
    <source>
        <dbReference type="EMBL" id="KAK5977826.1"/>
    </source>
</evidence>
<evidence type="ECO:0000313" key="2">
    <source>
        <dbReference type="Proteomes" id="UP001331761"/>
    </source>
</evidence>
<proteinExistence type="predicted"/>
<accession>A0AAN8FDQ9</accession>
<protein>
    <submittedName>
        <fullName evidence="1">Uncharacterized protein</fullName>
    </submittedName>
</protein>
<reference evidence="1 2" key="1">
    <citation type="submission" date="2019-10" db="EMBL/GenBank/DDBJ databases">
        <title>Assembly and Annotation for the nematode Trichostrongylus colubriformis.</title>
        <authorList>
            <person name="Martin J."/>
        </authorList>
    </citation>
    <scope>NUCLEOTIDE SEQUENCE [LARGE SCALE GENOMIC DNA]</scope>
    <source>
        <strain evidence="1">G859</strain>
        <tissue evidence="1">Whole worm</tissue>
    </source>
</reference>
<dbReference type="AlphaFoldDB" id="A0AAN8FDQ9"/>
<dbReference type="EMBL" id="WIXE01010139">
    <property type="protein sequence ID" value="KAK5977826.1"/>
    <property type="molecule type" value="Genomic_DNA"/>
</dbReference>
<organism evidence="1 2">
    <name type="scientific">Trichostrongylus colubriformis</name>
    <name type="common">Black scour worm</name>
    <dbReference type="NCBI Taxonomy" id="6319"/>
    <lineage>
        <taxon>Eukaryota</taxon>
        <taxon>Metazoa</taxon>
        <taxon>Ecdysozoa</taxon>
        <taxon>Nematoda</taxon>
        <taxon>Chromadorea</taxon>
        <taxon>Rhabditida</taxon>
        <taxon>Rhabditina</taxon>
        <taxon>Rhabditomorpha</taxon>
        <taxon>Strongyloidea</taxon>
        <taxon>Trichostrongylidae</taxon>
        <taxon>Trichostrongylus</taxon>
    </lineage>
</organism>
<name>A0AAN8FDQ9_TRICO</name>
<gene>
    <name evidence="1" type="ORF">GCK32_001934</name>
</gene>
<comment type="caution">
    <text evidence="1">The sequence shown here is derived from an EMBL/GenBank/DDBJ whole genome shotgun (WGS) entry which is preliminary data.</text>
</comment>